<dbReference type="Pfam" id="PF00395">
    <property type="entry name" value="SLH"/>
    <property type="match status" value="3"/>
</dbReference>
<evidence type="ECO:0000259" key="5">
    <source>
        <dbReference type="PROSITE" id="PS51272"/>
    </source>
</evidence>
<dbReference type="Gene3D" id="3.40.630.10">
    <property type="entry name" value="Zn peptidases"/>
    <property type="match status" value="1"/>
</dbReference>
<dbReference type="PANTHER" id="PTHR43308">
    <property type="entry name" value="OUTER MEMBRANE PROTEIN ALPHA-RELATED"/>
    <property type="match status" value="1"/>
</dbReference>
<dbReference type="AlphaFoldDB" id="A0A2V2ZY79"/>
<dbReference type="InterPro" id="IPR034274">
    <property type="entry name" value="ENP1_M14_CPD"/>
</dbReference>
<keyword evidence="1 4" id="KW-0732">Signal</keyword>
<feature type="compositionally biased region" description="Polar residues" evidence="3">
    <location>
        <begin position="770"/>
        <end position="781"/>
    </location>
</feature>
<organism evidence="7 8">
    <name type="scientific">Cytobacillus oceanisediminis</name>
    <dbReference type="NCBI Taxonomy" id="665099"/>
    <lineage>
        <taxon>Bacteria</taxon>
        <taxon>Bacillati</taxon>
        <taxon>Bacillota</taxon>
        <taxon>Bacilli</taxon>
        <taxon>Bacillales</taxon>
        <taxon>Bacillaceae</taxon>
        <taxon>Cytobacillus</taxon>
    </lineage>
</organism>
<dbReference type="CDD" id="cd06229">
    <property type="entry name" value="M14_Endopeptidase_I"/>
    <property type="match status" value="1"/>
</dbReference>
<feature type="domain" description="SLH" evidence="5">
    <location>
        <begin position="606"/>
        <end position="664"/>
    </location>
</feature>
<proteinExistence type="inferred from homology"/>
<feature type="compositionally biased region" description="Acidic residues" evidence="3">
    <location>
        <begin position="782"/>
        <end position="795"/>
    </location>
</feature>
<feature type="domain" description="Peptidase M14" evidence="6">
    <location>
        <begin position="34"/>
        <end position="330"/>
    </location>
</feature>
<evidence type="ECO:0000259" key="6">
    <source>
        <dbReference type="PROSITE" id="PS52035"/>
    </source>
</evidence>
<dbReference type="InterPro" id="IPR012854">
    <property type="entry name" value="Cu_amine_oxidase-like_N"/>
</dbReference>
<protein>
    <submittedName>
        <fullName evidence="7">S-layer family protein</fullName>
    </submittedName>
</protein>
<evidence type="ECO:0000313" key="7">
    <source>
        <dbReference type="EMBL" id="PWW29394.1"/>
    </source>
</evidence>
<gene>
    <name evidence="7" type="ORF">DFO73_10425</name>
</gene>
<feature type="active site" description="Proton donor/acceptor" evidence="2">
    <location>
        <position position="297"/>
    </location>
</feature>
<sequence>MKVRKFIIFISMMMALFIFKPAVGQAADIVNPKQTYTYEMMVRDIKALADRYPDIIKYKSIGNSEYGRPIYAVSLGTGNANLFINGSHHAREWITTNLSMNMLEEYAKMYKGQQTFGGFNVKKVLDETTIWFVPMVNPDGVTLQQFGLSKFPSSIHSSLIKMNEGSTDFKRWKASAKGIDLNRQYNADWSNIRNNYPSPRWSHHKGTAPEQAAETKAIVKFTKEINPDMAIAYHTSGEILYWYFHQSGSRFTRDQNYAKKISQYTGYSLVAPTSNPSGGGYTDWFVSKYGRPGFTPELGTYAGNTHVPLSQFDTIWTQNKYVGLYSASESYKLYLARGGQPKPIEARVKIDGVLLSLQQPALYIDGRVLVPVRGVFEKLGATIQWVQSTNTVIAKKDDTTVELKVGSKTAKVNGEAKTLDVAPIIVNNTTLIPLRFVSEALGAQIGWHHETLTALITSPAEKDVTPPEKPVVNPVTDITLSVTGGSEANVMVAVKKDGTLLGQSKAGADGRFSVDIPAQKAETVLTITATDAAGNTSTPVPVTVTYTSNFTDTIGHWAQQQIAYLKDQNITGGLSDGSFGVNRQISRSESAALLVRALKLDTANMTDPNFEDVTKDHYYYKSIAAVYTQDIMEGMPGNRFYPDKTLTRAEMAAILVNAFDLKKKKDVSWPDVKKDHWANEAITILSSNDLIEGYPDGTFRPDTPIKRAEFAALLVRVLTMEPQQEEMPSEEPADAKEQTEESNTGSEESAEPVIGEQPAESESAELSDEPASNETSETTIDSQDENEEAVTENENIEQTNHSSEPNNN</sequence>
<dbReference type="InterPro" id="IPR000834">
    <property type="entry name" value="Peptidase_M14"/>
</dbReference>
<dbReference type="Proteomes" id="UP000247150">
    <property type="component" value="Unassembled WGS sequence"/>
</dbReference>
<dbReference type="Gene3D" id="3.30.457.10">
    <property type="entry name" value="Copper amine oxidase-like, N-terminal domain"/>
    <property type="match status" value="1"/>
</dbReference>
<dbReference type="Pfam" id="PF07833">
    <property type="entry name" value="Cu_amine_oxidN1"/>
    <property type="match status" value="1"/>
</dbReference>
<evidence type="ECO:0000256" key="3">
    <source>
        <dbReference type="SAM" id="MobiDB-lite"/>
    </source>
</evidence>
<dbReference type="SMART" id="SM00631">
    <property type="entry name" value="Zn_pept"/>
    <property type="match status" value="1"/>
</dbReference>
<dbReference type="RefSeq" id="WP_110064466.1">
    <property type="nucleotide sequence ID" value="NZ_QGTW01000004.1"/>
</dbReference>
<feature type="region of interest" description="Disordered" evidence="3">
    <location>
        <begin position="722"/>
        <end position="808"/>
    </location>
</feature>
<dbReference type="EMBL" id="QGTW01000004">
    <property type="protein sequence ID" value="PWW29394.1"/>
    <property type="molecule type" value="Genomic_DNA"/>
</dbReference>
<reference evidence="7 8" key="1">
    <citation type="submission" date="2018-05" db="EMBL/GenBank/DDBJ databases">
        <title>Freshwater and sediment microbial communities from various areas in North America, analyzing microbe dynamics in response to fracking.</title>
        <authorList>
            <person name="Lamendella R."/>
        </authorList>
    </citation>
    <scope>NUCLEOTIDE SEQUENCE [LARGE SCALE GENOMIC DNA]</scope>
    <source>
        <strain evidence="7 8">15_TX</strain>
    </source>
</reference>
<feature type="domain" description="SLH" evidence="5">
    <location>
        <begin position="545"/>
        <end position="605"/>
    </location>
</feature>
<dbReference type="SUPFAM" id="SSF55383">
    <property type="entry name" value="Copper amine oxidase, domain N"/>
    <property type="match status" value="1"/>
</dbReference>
<comment type="similarity">
    <text evidence="2">Belongs to the peptidase M14 family.</text>
</comment>
<accession>A0A2V2ZY79</accession>
<name>A0A2V2ZY79_9BACI</name>
<feature type="domain" description="SLH" evidence="5">
    <location>
        <begin position="665"/>
        <end position="728"/>
    </location>
</feature>
<dbReference type="InterPro" id="IPR001119">
    <property type="entry name" value="SLH_dom"/>
</dbReference>
<dbReference type="InterPro" id="IPR013783">
    <property type="entry name" value="Ig-like_fold"/>
</dbReference>
<dbReference type="Pfam" id="PF17936">
    <property type="entry name" value="Big_6"/>
    <property type="match status" value="1"/>
</dbReference>
<dbReference type="InterPro" id="IPR041498">
    <property type="entry name" value="Big_6"/>
</dbReference>
<dbReference type="GO" id="GO:0008270">
    <property type="term" value="F:zinc ion binding"/>
    <property type="evidence" value="ECO:0007669"/>
    <property type="project" value="InterPro"/>
</dbReference>
<feature type="chain" id="PRO_5016044627" evidence="4">
    <location>
        <begin position="27"/>
        <end position="808"/>
    </location>
</feature>
<feature type="compositionally biased region" description="Polar residues" evidence="3">
    <location>
        <begin position="796"/>
        <end position="808"/>
    </location>
</feature>
<comment type="caution">
    <text evidence="7">The sequence shown here is derived from an EMBL/GenBank/DDBJ whole genome shotgun (WGS) entry which is preliminary data.</text>
</comment>
<evidence type="ECO:0000313" key="8">
    <source>
        <dbReference type="Proteomes" id="UP000247150"/>
    </source>
</evidence>
<dbReference type="GO" id="GO:0004181">
    <property type="term" value="F:metallocarboxypeptidase activity"/>
    <property type="evidence" value="ECO:0007669"/>
    <property type="project" value="InterPro"/>
</dbReference>
<feature type="signal peptide" evidence="4">
    <location>
        <begin position="1"/>
        <end position="26"/>
    </location>
</feature>
<dbReference type="Gene3D" id="2.60.40.10">
    <property type="entry name" value="Immunoglobulins"/>
    <property type="match status" value="1"/>
</dbReference>
<dbReference type="PROSITE" id="PS52035">
    <property type="entry name" value="PEPTIDASE_M14"/>
    <property type="match status" value="1"/>
</dbReference>
<dbReference type="PROSITE" id="PS51272">
    <property type="entry name" value="SLH"/>
    <property type="match status" value="3"/>
</dbReference>
<dbReference type="SUPFAM" id="SSF53187">
    <property type="entry name" value="Zn-dependent exopeptidases"/>
    <property type="match status" value="1"/>
</dbReference>
<dbReference type="GO" id="GO:0006508">
    <property type="term" value="P:proteolysis"/>
    <property type="evidence" value="ECO:0007669"/>
    <property type="project" value="InterPro"/>
</dbReference>
<evidence type="ECO:0000256" key="1">
    <source>
        <dbReference type="ARBA" id="ARBA00022729"/>
    </source>
</evidence>
<evidence type="ECO:0000256" key="4">
    <source>
        <dbReference type="SAM" id="SignalP"/>
    </source>
</evidence>
<dbReference type="OrthoDB" id="9802862at2"/>
<feature type="compositionally biased region" description="Acidic residues" evidence="3">
    <location>
        <begin position="723"/>
        <end position="732"/>
    </location>
</feature>
<dbReference type="Pfam" id="PF00246">
    <property type="entry name" value="Peptidase_M14"/>
    <property type="match status" value="1"/>
</dbReference>
<evidence type="ECO:0000256" key="2">
    <source>
        <dbReference type="PROSITE-ProRule" id="PRU01379"/>
    </source>
</evidence>
<dbReference type="InterPro" id="IPR036582">
    <property type="entry name" value="Mao_N_sf"/>
</dbReference>
<dbReference type="InterPro" id="IPR051465">
    <property type="entry name" value="Cell_Envelope_Struct_Comp"/>
</dbReference>